<keyword evidence="4" id="KW-1185">Reference proteome</keyword>
<feature type="transmembrane region" description="Helical" evidence="2">
    <location>
        <begin position="153"/>
        <end position="174"/>
    </location>
</feature>
<accession>A0A8H4R9K2</accession>
<proteinExistence type="predicted"/>
<dbReference type="AlphaFoldDB" id="A0A8H4R9K2"/>
<sequence length="490" mass="54222">MGSVLDPILSCANLGPKNGKGAIGGIIGCDVRCSGNYFYFEEGVGPELLWSRFLYFYQVYCASGCKTTPKIETLLLQLLWVACIIVAFNFVYRIAYINNSGTCIIGLELKVLMPLIIFDAAINLYLTMLFIIPLRGLYSYKNNPDSKIRTIAFRSFIGSCGTLTSSIVNLTVLMVLHGEAAWICLMCCNADILFSVLVLHWVTSKDSSGSSVDPSSGQTPGSRLTKPQSSSAKNKLRSMFAKGSKAENTQKGWEWASGRITTEIHAGDTDHELDTISTDKRGINVKIGHTVVVETGDGKLACSRSVQSEITEEGRSKSECSETEVETAGSTTTREVQRREGSMEDLVCISAPMDQQNRLTHLGEEKVFYIDWLKEADLGTGKLRCYPDDCRITEISIQSMLEEPGRYPSGGDYRMETPTGIPGLRFVPNFRYFRLLFTTDEDIKSPEQKSEDLYGTRITRGLLLPVDIRLGETRPSSSLMFIGKSVFISK</sequence>
<feature type="transmembrane region" description="Helical" evidence="2">
    <location>
        <begin position="74"/>
        <end position="92"/>
    </location>
</feature>
<dbReference type="PANTHER" id="PTHR38848">
    <property type="entry name" value="G-PROTEIN COUPLED RECEPTORS FAMILY 3 PROFILE DOMAIN-CONTAINING PROTEIN"/>
    <property type="match status" value="1"/>
</dbReference>
<reference evidence="3 4" key="1">
    <citation type="submission" date="2020-03" db="EMBL/GenBank/DDBJ databases">
        <title>Draft Genome Sequence of Cudoniella acicularis.</title>
        <authorList>
            <person name="Buettner E."/>
            <person name="Kellner H."/>
        </authorList>
    </citation>
    <scope>NUCLEOTIDE SEQUENCE [LARGE SCALE GENOMIC DNA]</scope>
    <source>
        <strain evidence="3 4">DSM 108380</strain>
    </source>
</reference>
<evidence type="ECO:0000256" key="2">
    <source>
        <dbReference type="SAM" id="Phobius"/>
    </source>
</evidence>
<comment type="caution">
    <text evidence="3">The sequence shown here is derived from an EMBL/GenBank/DDBJ whole genome shotgun (WGS) entry which is preliminary data.</text>
</comment>
<feature type="region of interest" description="Disordered" evidence="1">
    <location>
        <begin position="313"/>
        <end position="332"/>
    </location>
</feature>
<keyword evidence="2" id="KW-0812">Transmembrane</keyword>
<gene>
    <name evidence="3" type="ORF">G7Y89_g13579</name>
</gene>
<dbReference type="OrthoDB" id="3210850at2759"/>
<feature type="compositionally biased region" description="Polar residues" evidence="1">
    <location>
        <begin position="218"/>
        <end position="233"/>
    </location>
</feature>
<feature type="transmembrane region" description="Helical" evidence="2">
    <location>
        <begin position="112"/>
        <end position="132"/>
    </location>
</feature>
<organism evidence="3 4">
    <name type="scientific">Cudoniella acicularis</name>
    <dbReference type="NCBI Taxonomy" id="354080"/>
    <lineage>
        <taxon>Eukaryota</taxon>
        <taxon>Fungi</taxon>
        <taxon>Dikarya</taxon>
        <taxon>Ascomycota</taxon>
        <taxon>Pezizomycotina</taxon>
        <taxon>Leotiomycetes</taxon>
        <taxon>Helotiales</taxon>
        <taxon>Tricladiaceae</taxon>
        <taxon>Cudoniella</taxon>
    </lineage>
</organism>
<evidence type="ECO:0000256" key="1">
    <source>
        <dbReference type="SAM" id="MobiDB-lite"/>
    </source>
</evidence>
<evidence type="ECO:0000313" key="3">
    <source>
        <dbReference type="EMBL" id="KAF4624591.1"/>
    </source>
</evidence>
<name>A0A8H4R9K2_9HELO</name>
<keyword evidence="2" id="KW-0472">Membrane</keyword>
<protein>
    <submittedName>
        <fullName evidence="3">Uncharacterized protein</fullName>
    </submittedName>
</protein>
<feature type="compositionally biased region" description="Low complexity" evidence="1">
    <location>
        <begin position="206"/>
        <end position="217"/>
    </location>
</feature>
<dbReference type="EMBL" id="JAAMPI010001609">
    <property type="protein sequence ID" value="KAF4624591.1"/>
    <property type="molecule type" value="Genomic_DNA"/>
</dbReference>
<dbReference type="PANTHER" id="PTHR38848:SF3">
    <property type="entry name" value="G-PROTEIN COUPLED RECEPTORS FAMILY 3 PROFILE DOMAIN-CONTAINING PROTEIN"/>
    <property type="match status" value="1"/>
</dbReference>
<feature type="region of interest" description="Disordered" evidence="1">
    <location>
        <begin position="206"/>
        <end position="235"/>
    </location>
</feature>
<keyword evidence="2" id="KW-1133">Transmembrane helix</keyword>
<dbReference type="Proteomes" id="UP000566819">
    <property type="component" value="Unassembled WGS sequence"/>
</dbReference>
<evidence type="ECO:0000313" key="4">
    <source>
        <dbReference type="Proteomes" id="UP000566819"/>
    </source>
</evidence>